<protein>
    <submittedName>
        <fullName evidence="1">Uncharacterized protein</fullName>
    </submittedName>
</protein>
<name>A0A0B8QM12_9VIBR</name>
<dbReference type="STRING" id="1481914.JCM19241_4822"/>
<dbReference type="Proteomes" id="UP000031666">
    <property type="component" value="Unassembled WGS sequence"/>
</dbReference>
<gene>
    <name evidence="1" type="ORF">JCM19241_4822</name>
</gene>
<proteinExistence type="predicted"/>
<sequence length="39" mass="4284">MAQIKALELEVHARRIMSGLQSAPDTACGELIECELRSL</sequence>
<organism evidence="1 2">
    <name type="scientific">Vibrio ishigakensis</name>
    <dbReference type="NCBI Taxonomy" id="1481914"/>
    <lineage>
        <taxon>Bacteria</taxon>
        <taxon>Pseudomonadati</taxon>
        <taxon>Pseudomonadota</taxon>
        <taxon>Gammaproteobacteria</taxon>
        <taxon>Vibrionales</taxon>
        <taxon>Vibrionaceae</taxon>
        <taxon>Vibrio</taxon>
    </lineage>
</organism>
<dbReference type="AlphaFoldDB" id="A0A0B8QM12"/>
<reference evidence="1 2" key="2">
    <citation type="submission" date="2015-01" db="EMBL/GenBank/DDBJ databases">
        <authorList>
            <consortium name="NBRP consortium"/>
            <person name="Sawabe T."/>
            <person name="Meirelles P."/>
            <person name="Feng G."/>
            <person name="Sayaka M."/>
            <person name="Hattori M."/>
            <person name="Ohkuma M."/>
        </authorList>
    </citation>
    <scope>NUCLEOTIDE SEQUENCE [LARGE SCALE GENOMIC DNA]</scope>
    <source>
        <strain evidence="2">JCM 19241</strain>
    </source>
</reference>
<comment type="caution">
    <text evidence="1">The sequence shown here is derived from an EMBL/GenBank/DDBJ whole genome shotgun (WGS) entry which is preliminary data.</text>
</comment>
<reference evidence="1 2" key="1">
    <citation type="submission" date="2015-01" db="EMBL/GenBank/DDBJ databases">
        <title>Vibrio sp. C94 JCM 19241 whole genome shotgun sequence.</title>
        <authorList>
            <person name="Sawabe T."/>
            <person name="Meirelles P."/>
            <person name="Feng G."/>
            <person name="Sayaka M."/>
            <person name="Hattori M."/>
            <person name="Ohkuma M."/>
        </authorList>
    </citation>
    <scope>NUCLEOTIDE SEQUENCE [LARGE SCALE GENOMIC DNA]</scope>
    <source>
        <strain evidence="2">JCM 19241</strain>
    </source>
</reference>
<evidence type="ECO:0000313" key="2">
    <source>
        <dbReference type="Proteomes" id="UP000031666"/>
    </source>
</evidence>
<dbReference type="EMBL" id="BBSC01000012">
    <property type="protein sequence ID" value="GAM78117.1"/>
    <property type="molecule type" value="Genomic_DNA"/>
</dbReference>
<accession>A0A0B8QM12</accession>
<evidence type="ECO:0000313" key="1">
    <source>
        <dbReference type="EMBL" id="GAM78117.1"/>
    </source>
</evidence>